<name>A0ABU1FTS8_9MICC</name>
<protein>
    <submittedName>
        <fullName evidence="1">Uncharacterized protein</fullName>
    </submittedName>
</protein>
<reference evidence="2" key="1">
    <citation type="submission" date="2023-07" db="EMBL/GenBank/DDBJ databases">
        <title>Description of three actinobacteria isolated from air of manufacturing shop in a pharmaceutical factory.</title>
        <authorList>
            <person name="Zhang D.-F."/>
        </authorList>
    </citation>
    <scope>NUCLEOTIDE SEQUENCE [LARGE SCALE GENOMIC DNA]</scope>
    <source>
        <strain evidence="2">CCTCC AB 207010</strain>
    </source>
</reference>
<dbReference type="Proteomes" id="UP001260872">
    <property type="component" value="Unassembled WGS sequence"/>
</dbReference>
<sequence>MSNIPYPDVSKSEQRASLGLYHYLKQAASYDDELKPSEALPGSPFAEDEAAVPKLPTKQKAHYLLSAGYGCLLSLRRWLGLKREGQELHVTVYTHGGYALLRNALECGATSLWLLEPDNSKDRIRRMLLLHLDEIRNYESFALSMGDSVAHLNAKRTNIDKYAAQAGLKKWNPSGPNGPKIKGQKADKLPSMTATLNYLEQYRVPETEHDMPWLSAWQLSSGFAHGKLWAASTAQELIPQVGSEHEHGATFHVRTKLESVLAVTVAAYTLLEAGMRRYRHLSNKNDA</sequence>
<dbReference type="RefSeq" id="WP_310537435.1">
    <property type="nucleotide sequence ID" value="NZ_BAAAOC010000073.1"/>
</dbReference>
<accession>A0ABU1FTS8</accession>
<proteinExistence type="predicted"/>
<gene>
    <name evidence="1" type="ORF">RH857_07925</name>
</gene>
<organism evidence="1 2">
    <name type="scientific">Nesterenkonia flava</name>
    <dbReference type="NCBI Taxonomy" id="469799"/>
    <lineage>
        <taxon>Bacteria</taxon>
        <taxon>Bacillati</taxon>
        <taxon>Actinomycetota</taxon>
        <taxon>Actinomycetes</taxon>
        <taxon>Micrococcales</taxon>
        <taxon>Micrococcaceae</taxon>
        <taxon>Nesterenkonia</taxon>
    </lineage>
</organism>
<evidence type="ECO:0000313" key="1">
    <source>
        <dbReference type="EMBL" id="MDR5712055.1"/>
    </source>
</evidence>
<dbReference type="EMBL" id="JAVKGT010000017">
    <property type="protein sequence ID" value="MDR5712055.1"/>
    <property type="molecule type" value="Genomic_DNA"/>
</dbReference>
<comment type="caution">
    <text evidence="1">The sequence shown here is derived from an EMBL/GenBank/DDBJ whole genome shotgun (WGS) entry which is preliminary data.</text>
</comment>
<keyword evidence="2" id="KW-1185">Reference proteome</keyword>
<evidence type="ECO:0000313" key="2">
    <source>
        <dbReference type="Proteomes" id="UP001260872"/>
    </source>
</evidence>